<feature type="domain" description="RNase III" evidence="3">
    <location>
        <begin position="47"/>
        <end position="196"/>
    </location>
</feature>
<dbReference type="OMA" id="AHTMYAV"/>
<keyword evidence="4" id="KW-0378">Hydrolase</keyword>
<dbReference type="PANTHER" id="PTHR28160:SF1">
    <property type="entry name" value="LARGE RIBOSOMAL SUBUNIT PROTEIN ML57"/>
    <property type="match status" value="1"/>
</dbReference>
<dbReference type="FunFam" id="1.10.1520.10:FF:000018">
    <property type="entry name" value="RNase III domain protein"/>
    <property type="match status" value="1"/>
</dbReference>
<name>A0A1W2TWB0_ROSNE</name>
<keyword evidence="5" id="KW-1185">Reference proteome</keyword>
<dbReference type="Proteomes" id="UP000054516">
    <property type="component" value="Unassembled WGS sequence"/>
</dbReference>
<feature type="transmembrane region" description="Helical" evidence="2">
    <location>
        <begin position="156"/>
        <end position="178"/>
    </location>
</feature>
<dbReference type="Gene3D" id="1.10.1520.10">
    <property type="entry name" value="Ribonuclease III domain"/>
    <property type="match status" value="1"/>
</dbReference>
<dbReference type="GO" id="GO:0003735">
    <property type="term" value="F:structural constituent of ribosome"/>
    <property type="evidence" value="ECO:0007669"/>
    <property type="project" value="InterPro"/>
</dbReference>
<protein>
    <submittedName>
        <fullName evidence="4">Putative RNase iii domain-containing protein</fullName>
        <ecNumber evidence="4">3.1.26.3</ecNumber>
    </submittedName>
</protein>
<dbReference type="InterPro" id="IPR000999">
    <property type="entry name" value="RNase_III_dom"/>
</dbReference>
<dbReference type="OrthoDB" id="2281895at2759"/>
<keyword evidence="2" id="KW-0472">Membrane</keyword>
<dbReference type="PANTHER" id="PTHR28160">
    <property type="entry name" value="54S RIBOSOMAL PROTEIN L15, MITOCHONDRIAL"/>
    <property type="match status" value="1"/>
</dbReference>
<sequence>MRMKAPFSPHIQKNPNPRPWQVNEDPQKLDQALVAFLGRDGDKLLPEELKWLAVTHKSFDQGRRGFNDRLAFFGRQLCLLEATESIIISPKKYDTIPADPFAEEREPFEDPSLRSVDNLSITQPSELFTLDQLAKLAVATGLSKVVRWKPRMHENLAGSGLPAVMASAVYALVGAIALQNGAKTAGRIVRERIIRKVRL</sequence>
<reference evidence="4" key="1">
    <citation type="submission" date="2016-03" db="EMBL/GenBank/DDBJ databases">
        <title>Draft genome sequence of Rosellinia necatrix.</title>
        <authorList>
            <person name="Kanematsu S."/>
        </authorList>
    </citation>
    <scope>NUCLEOTIDE SEQUENCE [LARGE SCALE GENOMIC DNA]</scope>
    <source>
        <strain evidence="4">W97</strain>
    </source>
</reference>
<dbReference type="STRING" id="77044.A0A1W2TWB0"/>
<dbReference type="InterPro" id="IPR040030">
    <property type="entry name" value="Ribosomal_mL57"/>
</dbReference>
<evidence type="ECO:0000259" key="3">
    <source>
        <dbReference type="Pfam" id="PF14622"/>
    </source>
</evidence>
<keyword evidence="2" id="KW-0812">Transmembrane</keyword>
<dbReference type="EC" id="3.1.26.3" evidence="4"/>
<proteinExistence type="predicted"/>
<evidence type="ECO:0000256" key="2">
    <source>
        <dbReference type="SAM" id="Phobius"/>
    </source>
</evidence>
<dbReference type="GO" id="GO:0032543">
    <property type="term" value="P:mitochondrial translation"/>
    <property type="evidence" value="ECO:0007669"/>
    <property type="project" value="InterPro"/>
</dbReference>
<evidence type="ECO:0000256" key="1">
    <source>
        <dbReference type="SAM" id="MobiDB-lite"/>
    </source>
</evidence>
<gene>
    <name evidence="4" type="ORF">SAMD00023353_0403720</name>
</gene>
<accession>A0A1W2TWB0</accession>
<organism evidence="4">
    <name type="scientific">Rosellinia necatrix</name>
    <name type="common">White root-rot fungus</name>
    <dbReference type="NCBI Taxonomy" id="77044"/>
    <lineage>
        <taxon>Eukaryota</taxon>
        <taxon>Fungi</taxon>
        <taxon>Dikarya</taxon>
        <taxon>Ascomycota</taxon>
        <taxon>Pezizomycotina</taxon>
        <taxon>Sordariomycetes</taxon>
        <taxon>Xylariomycetidae</taxon>
        <taxon>Xylariales</taxon>
        <taxon>Xylariaceae</taxon>
        <taxon>Rosellinia</taxon>
    </lineage>
</organism>
<dbReference type="SUPFAM" id="SSF69065">
    <property type="entry name" value="RNase III domain-like"/>
    <property type="match status" value="1"/>
</dbReference>
<keyword evidence="2" id="KW-1133">Transmembrane helix</keyword>
<dbReference type="GO" id="GO:0006396">
    <property type="term" value="P:RNA processing"/>
    <property type="evidence" value="ECO:0007669"/>
    <property type="project" value="InterPro"/>
</dbReference>
<evidence type="ECO:0000313" key="5">
    <source>
        <dbReference type="Proteomes" id="UP000054516"/>
    </source>
</evidence>
<dbReference type="AlphaFoldDB" id="A0A1W2TWB0"/>
<dbReference type="EMBL" id="DF977449">
    <property type="protein sequence ID" value="GAP92963.2"/>
    <property type="molecule type" value="Genomic_DNA"/>
</dbReference>
<dbReference type="Pfam" id="PF14622">
    <property type="entry name" value="Ribonucleas_3_3"/>
    <property type="match status" value="1"/>
</dbReference>
<evidence type="ECO:0000313" key="4">
    <source>
        <dbReference type="EMBL" id="GAP92963.2"/>
    </source>
</evidence>
<dbReference type="GO" id="GO:0004525">
    <property type="term" value="F:ribonuclease III activity"/>
    <property type="evidence" value="ECO:0007669"/>
    <property type="project" value="UniProtKB-EC"/>
</dbReference>
<dbReference type="GO" id="GO:0005762">
    <property type="term" value="C:mitochondrial large ribosomal subunit"/>
    <property type="evidence" value="ECO:0007669"/>
    <property type="project" value="InterPro"/>
</dbReference>
<feature type="region of interest" description="Disordered" evidence="1">
    <location>
        <begin position="1"/>
        <end position="23"/>
    </location>
</feature>
<dbReference type="InterPro" id="IPR036389">
    <property type="entry name" value="RNase_III_sf"/>
</dbReference>